<dbReference type="PANTHER" id="PTHR31874">
    <property type="entry name" value="CCT MOTIF FAMILY PROTEIN, EXPRESSED"/>
    <property type="match status" value="1"/>
</dbReference>
<dbReference type="EMBL" id="JANAVB010029815">
    <property type="protein sequence ID" value="KAJ6814424.1"/>
    <property type="molecule type" value="Genomic_DNA"/>
</dbReference>
<dbReference type="Proteomes" id="UP001140949">
    <property type="component" value="Unassembled WGS sequence"/>
</dbReference>
<keyword evidence="2 3" id="KW-0539">Nucleus</keyword>
<gene>
    <name evidence="6" type="ORF">M6B38_140035</name>
</gene>
<accession>A0AAX6FDE4</accession>
<protein>
    <submittedName>
        <fullName evidence="6">Protein CHLOROPLAST IMPORT APPARATUS 2-like</fullName>
    </submittedName>
</protein>
<keyword evidence="7" id="KW-1185">Reference proteome</keyword>
<comment type="caution">
    <text evidence="6">The sequence shown here is derived from an EMBL/GenBank/DDBJ whole genome shotgun (WGS) entry which is preliminary data.</text>
</comment>
<feature type="compositionally biased region" description="Low complexity" evidence="4">
    <location>
        <begin position="23"/>
        <end position="42"/>
    </location>
</feature>
<feature type="compositionally biased region" description="Basic residues" evidence="4">
    <location>
        <begin position="250"/>
        <end position="264"/>
    </location>
</feature>
<name>A0AAX6FDE4_IRIPA</name>
<evidence type="ECO:0000256" key="4">
    <source>
        <dbReference type="SAM" id="MobiDB-lite"/>
    </source>
</evidence>
<dbReference type="GO" id="GO:0005634">
    <property type="term" value="C:nucleus"/>
    <property type="evidence" value="ECO:0007669"/>
    <property type="project" value="UniProtKB-SubCell"/>
</dbReference>
<feature type="domain" description="CCT" evidence="5">
    <location>
        <begin position="354"/>
        <end position="398"/>
    </location>
</feature>
<feature type="region of interest" description="Disordered" evidence="4">
    <location>
        <begin position="389"/>
        <end position="410"/>
    </location>
</feature>
<sequence>MSSPCLGTVERTCGGFELDKLKAPSPSSSSSARSSCSSECSSVVISTKRARTPRKRPNQAYAEAAILLSAVYPNVFNAENLPKMCRTRTNPPFFATSPPFPANYYLIEEDPDPSPSPGSRTPPCRFEFRSASRPMVREPCGGAGAEFQDPGSPDYDVESILDEEEVGEEGIDGIMGKVSTENPEPSILNPFLGGLMGFGIGGRFGLMLGQSSIRHAMRGARSGEWWSKSTMVEVKDIVPKFDVLPPSPANKKKKKSSKKKKKKVGKEELKDDVQAISDAATADASAAASSSSEAAKLKHAGLGLKLSYDNIVEAWSEREFPFTNETGTPEFSADALARLTEVDLTPDTEGGGSREASVQRFREKRRTRLFSKKIRYQVRKVNADCRPRMKASGRFVRRPSPLQDTEEGSQ</sequence>
<evidence type="ECO:0000256" key="3">
    <source>
        <dbReference type="PROSITE-ProRule" id="PRU00357"/>
    </source>
</evidence>
<dbReference type="InterPro" id="IPR052453">
    <property type="entry name" value="CONSTANS-like_ZF"/>
</dbReference>
<dbReference type="Pfam" id="PF06203">
    <property type="entry name" value="CCT"/>
    <property type="match status" value="1"/>
</dbReference>
<dbReference type="PANTHER" id="PTHR31874:SF10">
    <property type="entry name" value="PROTEIN CHLOROPLAST IMPORT APPARATUS 2"/>
    <property type="match status" value="1"/>
</dbReference>
<reference evidence="6" key="1">
    <citation type="journal article" date="2023" name="GigaByte">
        <title>Genome assembly of the bearded iris, Iris pallida Lam.</title>
        <authorList>
            <person name="Bruccoleri R.E."/>
            <person name="Oakeley E.J."/>
            <person name="Faust A.M.E."/>
            <person name="Altorfer M."/>
            <person name="Dessus-Babus S."/>
            <person name="Burckhardt D."/>
            <person name="Oertli M."/>
            <person name="Naumann U."/>
            <person name="Petersen F."/>
            <person name="Wong J."/>
        </authorList>
    </citation>
    <scope>NUCLEOTIDE SEQUENCE</scope>
    <source>
        <strain evidence="6">GSM-AAB239-AS_SAM_17_03QT</strain>
    </source>
</reference>
<dbReference type="AlphaFoldDB" id="A0AAX6FDE4"/>
<feature type="region of interest" description="Disordered" evidence="4">
    <location>
        <begin position="243"/>
        <end position="269"/>
    </location>
</feature>
<dbReference type="InterPro" id="IPR010402">
    <property type="entry name" value="CCT_domain"/>
</dbReference>
<evidence type="ECO:0000259" key="5">
    <source>
        <dbReference type="PROSITE" id="PS51017"/>
    </source>
</evidence>
<proteinExistence type="predicted"/>
<evidence type="ECO:0000256" key="1">
    <source>
        <dbReference type="ARBA" id="ARBA00004123"/>
    </source>
</evidence>
<dbReference type="GO" id="GO:0006355">
    <property type="term" value="P:regulation of DNA-templated transcription"/>
    <property type="evidence" value="ECO:0007669"/>
    <property type="project" value="TreeGrafter"/>
</dbReference>
<dbReference type="PROSITE" id="PS51017">
    <property type="entry name" value="CCT"/>
    <property type="match status" value="1"/>
</dbReference>
<comment type="subcellular location">
    <subcellularLocation>
        <location evidence="1 3">Nucleus</location>
    </subcellularLocation>
</comment>
<reference evidence="6" key="2">
    <citation type="submission" date="2023-04" db="EMBL/GenBank/DDBJ databases">
        <authorList>
            <person name="Bruccoleri R.E."/>
            <person name="Oakeley E.J."/>
            <person name="Faust A.-M."/>
            <person name="Dessus-Babus S."/>
            <person name="Altorfer M."/>
            <person name="Burckhardt D."/>
            <person name="Oertli M."/>
            <person name="Naumann U."/>
            <person name="Petersen F."/>
            <person name="Wong J."/>
        </authorList>
    </citation>
    <scope>NUCLEOTIDE SEQUENCE</scope>
    <source>
        <strain evidence="6">GSM-AAB239-AS_SAM_17_03QT</strain>
        <tissue evidence="6">Leaf</tissue>
    </source>
</reference>
<evidence type="ECO:0000256" key="2">
    <source>
        <dbReference type="ARBA" id="ARBA00023242"/>
    </source>
</evidence>
<evidence type="ECO:0000313" key="7">
    <source>
        <dbReference type="Proteomes" id="UP001140949"/>
    </source>
</evidence>
<evidence type="ECO:0000313" key="6">
    <source>
        <dbReference type="EMBL" id="KAJ6814424.1"/>
    </source>
</evidence>
<organism evidence="6 7">
    <name type="scientific">Iris pallida</name>
    <name type="common">Sweet iris</name>
    <dbReference type="NCBI Taxonomy" id="29817"/>
    <lineage>
        <taxon>Eukaryota</taxon>
        <taxon>Viridiplantae</taxon>
        <taxon>Streptophyta</taxon>
        <taxon>Embryophyta</taxon>
        <taxon>Tracheophyta</taxon>
        <taxon>Spermatophyta</taxon>
        <taxon>Magnoliopsida</taxon>
        <taxon>Liliopsida</taxon>
        <taxon>Asparagales</taxon>
        <taxon>Iridaceae</taxon>
        <taxon>Iridoideae</taxon>
        <taxon>Irideae</taxon>
        <taxon>Iris</taxon>
    </lineage>
</organism>
<feature type="region of interest" description="Disordered" evidence="4">
    <location>
        <begin position="20"/>
        <end position="42"/>
    </location>
</feature>